<evidence type="ECO:0000313" key="4">
    <source>
        <dbReference type="EMBL" id="BBW99290.1"/>
    </source>
</evidence>
<gene>
    <name evidence="4" type="ORF">MMOR_02270</name>
</gene>
<keyword evidence="5" id="KW-1185">Reference proteome</keyword>
<protein>
    <submittedName>
        <fullName evidence="4">Peptidase M23</fullName>
    </submittedName>
</protein>
<dbReference type="Proteomes" id="UP000466681">
    <property type="component" value="Chromosome"/>
</dbReference>
<evidence type="ECO:0000256" key="1">
    <source>
        <dbReference type="SAM" id="MobiDB-lite"/>
    </source>
</evidence>
<name>A0AAD1H6Q1_9MYCO</name>
<dbReference type="EMBL" id="AP022560">
    <property type="protein sequence ID" value="BBW99290.1"/>
    <property type="molecule type" value="Genomic_DNA"/>
</dbReference>
<dbReference type="CDD" id="cd12797">
    <property type="entry name" value="M23_peptidase"/>
    <property type="match status" value="1"/>
</dbReference>
<dbReference type="AlphaFoldDB" id="A0AAD1H6Q1"/>
<dbReference type="PANTHER" id="PTHR21666">
    <property type="entry name" value="PEPTIDASE-RELATED"/>
    <property type="match status" value="1"/>
</dbReference>
<proteinExistence type="predicted"/>
<dbReference type="InterPro" id="IPR016047">
    <property type="entry name" value="M23ase_b-sheet_dom"/>
</dbReference>
<evidence type="ECO:0000256" key="2">
    <source>
        <dbReference type="SAM" id="SignalP"/>
    </source>
</evidence>
<evidence type="ECO:0000259" key="3">
    <source>
        <dbReference type="Pfam" id="PF01551"/>
    </source>
</evidence>
<dbReference type="Pfam" id="PF01551">
    <property type="entry name" value="Peptidase_M23"/>
    <property type="match status" value="1"/>
</dbReference>
<feature type="signal peptide" evidence="2">
    <location>
        <begin position="1"/>
        <end position="24"/>
    </location>
</feature>
<dbReference type="RefSeq" id="WP_083153038.1">
    <property type="nucleotide sequence ID" value="NZ_AP022560.1"/>
</dbReference>
<dbReference type="SUPFAM" id="SSF51261">
    <property type="entry name" value="Duplicated hybrid motif"/>
    <property type="match status" value="1"/>
</dbReference>
<keyword evidence="2" id="KW-0732">Signal</keyword>
<dbReference type="PROSITE" id="PS51257">
    <property type="entry name" value="PROKAR_LIPOPROTEIN"/>
    <property type="match status" value="1"/>
</dbReference>
<accession>A0AAD1H6Q1</accession>
<feature type="compositionally biased region" description="Pro residues" evidence="1">
    <location>
        <begin position="35"/>
        <end position="48"/>
    </location>
</feature>
<dbReference type="GO" id="GO:0004222">
    <property type="term" value="F:metalloendopeptidase activity"/>
    <property type="evidence" value="ECO:0007669"/>
    <property type="project" value="TreeGrafter"/>
</dbReference>
<dbReference type="InterPro" id="IPR050570">
    <property type="entry name" value="Cell_wall_metabolism_enzyme"/>
</dbReference>
<dbReference type="InterPro" id="IPR011055">
    <property type="entry name" value="Dup_hybrid_motif"/>
</dbReference>
<evidence type="ECO:0000313" key="5">
    <source>
        <dbReference type="Proteomes" id="UP000466681"/>
    </source>
</evidence>
<dbReference type="Gene3D" id="2.70.70.10">
    <property type="entry name" value="Glucose Permease (Domain IIA)"/>
    <property type="match status" value="1"/>
</dbReference>
<organism evidence="4 5">
    <name type="scientific">Mycolicibacterium moriokaense</name>
    <dbReference type="NCBI Taxonomy" id="39691"/>
    <lineage>
        <taxon>Bacteria</taxon>
        <taxon>Bacillati</taxon>
        <taxon>Actinomycetota</taxon>
        <taxon>Actinomycetes</taxon>
        <taxon>Mycobacteriales</taxon>
        <taxon>Mycobacteriaceae</taxon>
        <taxon>Mycolicibacterium</taxon>
    </lineage>
</organism>
<feature type="region of interest" description="Disordered" evidence="1">
    <location>
        <begin position="26"/>
        <end position="48"/>
    </location>
</feature>
<dbReference type="PANTHER" id="PTHR21666:SF270">
    <property type="entry name" value="MUREIN HYDROLASE ACTIVATOR ENVC"/>
    <property type="match status" value="1"/>
</dbReference>
<feature type="chain" id="PRO_5042036443" evidence="2">
    <location>
        <begin position="25"/>
        <end position="413"/>
    </location>
</feature>
<reference evidence="4 5" key="1">
    <citation type="journal article" date="2019" name="Emerg. Microbes Infect.">
        <title>Comprehensive subspecies identification of 175 nontuberculous mycobacteria species based on 7547 genomic profiles.</title>
        <authorList>
            <person name="Matsumoto Y."/>
            <person name="Kinjo T."/>
            <person name="Motooka D."/>
            <person name="Nabeya D."/>
            <person name="Jung N."/>
            <person name="Uechi K."/>
            <person name="Horii T."/>
            <person name="Iida T."/>
            <person name="Fujita J."/>
            <person name="Nakamura S."/>
        </authorList>
    </citation>
    <scope>NUCLEOTIDE SEQUENCE [LARGE SCALE GENOMIC DNA]</scope>
    <source>
        <strain evidence="4 5">JCM 6375</strain>
    </source>
</reference>
<feature type="domain" description="M23ase beta-sheet core" evidence="3">
    <location>
        <begin position="254"/>
        <end position="352"/>
    </location>
</feature>
<sequence>MGSRTTVAAWSAAVVLVVAGCATSSEPPAASTASPSPPTGSGPIRGPLPPVATPLVGRVLAAPVPVPATDGKTHLAYEVQLTNVLAQEMTLTSLVVLDRDVSLLKLSGDQLADSTRIIGTKTPTTKIGPAQSAVVWLDLALDEDATVPARLVHAIGLSLPDPKPPLFPATMTINIAPVEVTKRVPVVISPPLTGPNWLDGSGCCDMGPHRMALNPIDGQLWAAERFAIDYVQLDSDGRESHGDPTKLESYPAFGSDVRAVADGLVVAVVDGLPEQIPGKVPAGLSLDQYPGNHIVQDLGGGNFALYAHLKTGTVAVTPGARLSAGQVIGAVGNTGNSSSPHLHFHVMSTADPLRSDGLPFVYTEFRLDSRIGITLDELEELPDDQPVPLQPGFAARDEKDVMPMNLDVMTYAD</sequence>
<dbReference type="KEGG" id="mmor:MMOR_02270"/>